<dbReference type="Gene3D" id="1.10.287.130">
    <property type="match status" value="1"/>
</dbReference>
<dbReference type="InterPro" id="IPR036890">
    <property type="entry name" value="HATPase_C_sf"/>
</dbReference>
<evidence type="ECO:0000256" key="1">
    <source>
        <dbReference type="ARBA" id="ARBA00000085"/>
    </source>
</evidence>
<dbReference type="Proteomes" id="UP000500857">
    <property type="component" value="Chromosome"/>
</dbReference>
<dbReference type="InterPro" id="IPR036097">
    <property type="entry name" value="HisK_dim/P_sf"/>
</dbReference>
<dbReference type="CDD" id="cd00082">
    <property type="entry name" value="HisKA"/>
    <property type="match status" value="1"/>
</dbReference>
<dbReference type="SMART" id="SM00387">
    <property type="entry name" value="HATPase_c"/>
    <property type="match status" value="1"/>
</dbReference>
<dbReference type="Gene3D" id="3.30.565.10">
    <property type="entry name" value="Histidine kinase-like ATPase, C-terminal domain"/>
    <property type="match status" value="1"/>
</dbReference>
<evidence type="ECO:0000313" key="9">
    <source>
        <dbReference type="EMBL" id="QIZ69606.1"/>
    </source>
</evidence>
<dbReference type="GO" id="GO:0000155">
    <property type="term" value="F:phosphorelay sensor kinase activity"/>
    <property type="evidence" value="ECO:0007669"/>
    <property type="project" value="InterPro"/>
</dbReference>
<dbReference type="EMBL" id="CP051167">
    <property type="protein sequence ID" value="QIZ69606.1"/>
    <property type="molecule type" value="Genomic_DNA"/>
</dbReference>
<dbReference type="InterPro" id="IPR004358">
    <property type="entry name" value="Sig_transdc_His_kin-like_C"/>
</dbReference>
<organism evidence="9 10">
    <name type="scientific">Oxynema aestuarii AP17</name>
    <dbReference type="NCBI Taxonomy" id="2064643"/>
    <lineage>
        <taxon>Bacteria</taxon>
        <taxon>Bacillati</taxon>
        <taxon>Cyanobacteriota</taxon>
        <taxon>Cyanophyceae</taxon>
        <taxon>Oscillatoriophycideae</taxon>
        <taxon>Oscillatoriales</taxon>
        <taxon>Oscillatoriaceae</taxon>
        <taxon>Oxynema</taxon>
        <taxon>Oxynema aestuarii</taxon>
    </lineage>
</organism>
<evidence type="ECO:0000313" key="10">
    <source>
        <dbReference type="Proteomes" id="UP000500857"/>
    </source>
</evidence>
<proteinExistence type="predicted"/>
<dbReference type="KEGG" id="oxy:HCG48_02570"/>
<dbReference type="Pfam" id="PF00512">
    <property type="entry name" value="HisKA"/>
    <property type="match status" value="1"/>
</dbReference>
<dbReference type="PANTHER" id="PTHR43547:SF2">
    <property type="entry name" value="HYBRID SIGNAL TRANSDUCTION HISTIDINE KINASE C"/>
    <property type="match status" value="1"/>
</dbReference>
<dbReference type="PROSITE" id="PS50109">
    <property type="entry name" value="HIS_KIN"/>
    <property type="match status" value="1"/>
</dbReference>
<keyword evidence="10" id="KW-1185">Reference proteome</keyword>
<protein>
    <recommendedName>
        <fullName evidence="2">histidine kinase</fullName>
        <ecNumber evidence="2">2.7.13.3</ecNumber>
    </recommendedName>
</protein>
<dbReference type="EC" id="2.7.13.3" evidence="2"/>
<evidence type="ECO:0000259" key="7">
    <source>
        <dbReference type="PROSITE" id="PS50109"/>
    </source>
</evidence>
<accession>A0A6H1TTR2</accession>
<comment type="catalytic activity">
    <reaction evidence="1">
        <text>ATP + protein L-histidine = ADP + protein N-phospho-L-histidine.</text>
        <dbReference type="EC" id="2.7.13.3"/>
    </reaction>
</comment>
<dbReference type="Gene3D" id="3.40.50.2300">
    <property type="match status" value="1"/>
</dbReference>
<evidence type="ECO:0000256" key="6">
    <source>
        <dbReference type="PROSITE-ProRule" id="PRU00169"/>
    </source>
</evidence>
<dbReference type="InterPro" id="IPR011006">
    <property type="entry name" value="CheY-like_superfamily"/>
</dbReference>
<dbReference type="PANTHER" id="PTHR43547">
    <property type="entry name" value="TWO-COMPONENT HISTIDINE KINASE"/>
    <property type="match status" value="1"/>
</dbReference>
<dbReference type="InterPro" id="IPR003594">
    <property type="entry name" value="HATPase_dom"/>
</dbReference>
<dbReference type="InterPro" id="IPR003661">
    <property type="entry name" value="HisK_dim/P_dom"/>
</dbReference>
<keyword evidence="4 9" id="KW-0418">Kinase</keyword>
<reference evidence="9 10" key="1">
    <citation type="submission" date="2020-04" db="EMBL/GenBank/DDBJ databases">
        <authorList>
            <person name="Basu S."/>
            <person name="Maruthanayagam V."/>
            <person name="Chakraborty S."/>
            <person name="Pramanik A."/>
            <person name="Mukherjee J."/>
            <person name="Brink B."/>
        </authorList>
    </citation>
    <scope>NUCLEOTIDE SEQUENCE [LARGE SCALE GENOMIC DNA]</scope>
    <source>
        <strain evidence="9 10">AP17</strain>
    </source>
</reference>
<dbReference type="Pfam" id="PF02518">
    <property type="entry name" value="HATPase_c"/>
    <property type="match status" value="1"/>
</dbReference>
<evidence type="ECO:0000256" key="4">
    <source>
        <dbReference type="ARBA" id="ARBA00022777"/>
    </source>
</evidence>
<feature type="domain" description="Response regulatory" evidence="8">
    <location>
        <begin position="3"/>
        <end position="119"/>
    </location>
</feature>
<dbReference type="SUPFAM" id="SSF55874">
    <property type="entry name" value="ATPase domain of HSP90 chaperone/DNA topoisomerase II/histidine kinase"/>
    <property type="match status" value="1"/>
</dbReference>
<dbReference type="CDD" id="cd17574">
    <property type="entry name" value="REC_OmpR"/>
    <property type="match status" value="1"/>
</dbReference>
<name>A0A6H1TTR2_9CYAN</name>
<evidence type="ECO:0000256" key="5">
    <source>
        <dbReference type="ARBA" id="ARBA00023012"/>
    </source>
</evidence>
<dbReference type="AlphaFoldDB" id="A0A6H1TTR2"/>
<feature type="modified residue" description="4-aspartylphosphate" evidence="6">
    <location>
        <position position="52"/>
    </location>
</feature>
<gene>
    <name evidence="9" type="ORF">HCG48_02570</name>
</gene>
<dbReference type="PRINTS" id="PR00344">
    <property type="entry name" value="BCTRLSENSOR"/>
</dbReference>
<dbReference type="RefSeq" id="WP_168567763.1">
    <property type="nucleotide sequence ID" value="NZ_CP051167.1"/>
</dbReference>
<dbReference type="SUPFAM" id="SSF47384">
    <property type="entry name" value="Homodimeric domain of signal transducing histidine kinase"/>
    <property type="match status" value="1"/>
</dbReference>
<dbReference type="SUPFAM" id="SSF52172">
    <property type="entry name" value="CheY-like"/>
    <property type="match status" value="1"/>
</dbReference>
<evidence type="ECO:0000256" key="2">
    <source>
        <dbReference type="ARBA" id="ARBA00012438"/>
    </source>
</evidence>
<dbReference type="Pfam" id="PF00072">
    <property type="entry name" value="Response_reg"/>
    <property type="match status" value="1"/>
</dbReference>
<dbReference type="InterPro" id="IPR005467">
    <property type="entry name" value="His_kinase_dom"/>
</dbReference>
<keyword evidence="4 9" id="KW-0808">Transferase</keyword>
<dbReference type="SMART" id="SM00448">
    <property type="entry name" value="REC"/>
    <property type="match status" value="1"/>
</dbReference>
<keyword evidence="5" id="KW-0902">Two-component regulatory system</keyword>
<feature type="domain" description="Histidine kinase" evidence="7">
    <location>
        <begin position="143"/>
        <end position="365"/>
    </location>
</feature>
<dbReference type="SMART" id="SM00388">
    <property type="entry name" value="HisKA"/>
    <property type="match status" value="1"/>
</dbReference>
<keyword evidence="3 6" id="KW-0597">Phosphoprotein</keyword>
<evidence type="ECO:0000259" key="8">
    <source>
        <dbReference type="PROSITE" id="PS50110"/>
    </source>
</evidence>
<evidence type="ECO:0000256" key="3">
    <source>
        <dbReference type="ARBA" id="ARBA00022553"/>
    </source>
</evidence>
<dbReference type="PROSITE" id="PS50110">
    <property type="entry name" value="RESPONSE_REGULATORY"/>
    <property type="match status" value="1"/>
</dbReference>
<dbReference type="InterPro" id="IPR001789">
    <property type="entry name" value="Sig_transdc_resp-reg_receiver"/>
</dbReference>
<sequence length="367" mass="40968">MKKILVIEDEMSVRDNIVELLDAENFETVAAENGVEGVKRAREELPDLILCDVMMPHLDGYGVLEALQSDRTTATIPFIFLTAKADKADTRKGMELGADDYLTKPFTIDELLGAIATRLQKQATIAEQSQQKLEELRNTIALSLPHELRTPINGILGYAQLLAEDYEDLDRQEALEMLEGIQVSAKRLHRLVQNYLLYAEIEIVARDPQRLQYWTNNIGAHSPSEIERAARSKLVEAGREGDLCLDLETASIAISAVHLHKIVEELTDNACKYSSSGTPIRVVGRKEEPTDYCLRIVDRGRGMSATQIANVGAYMQFERKLYEQQGSGLGLAIVRRLSQLYGGDLKLDSIPEGETTATVRLPLLEWT</sequence>